<accession>A0A6H9YNF4</accession>
<dbReference type="EMBL" id="WBMT01000007">
    <property type="protein sequence ID" value="KAB2348504.1"/>
    <property type="molecule type" value="Genomic_DNA"/>
</dbReference>
<keyword evidence="3" id="KW-1185">Reference proteome</keyword>
<organism evidence="2 3">
    <name type="scientific">Actinomadura rudentiformis</name>
    <dbReference type="NCBI Taxonomy" id="359158"/>
    <lineage>
        <taxon>Bacteria</taxon>
        <taxon>Bacillati</taxon>
        <taxon>Actinomycetota</taxon>
        <taxon>Actinomycetes</taxon>
        <taxon>Streptosporangiales</taxon>
        <taxon>Thermomonosporaceae</taxon>
        <taxon>Actinomadura</taxon>
    </lineage>
</organism>
<name>A0A6H9YNF4_9ACTN</name>
<dbReference type="Proteomes" id="UP000468735">
    <property type="component" value="Unassembled WGS sequence"/>
</dbReference>
<comment type="caution">
    <text evidence="2">The sequence shown here is derived from an EMBL/GenBank/DDBJ whole genome shotgun (WGS) entry which is preliminary data.</text>
</comment>
<gene>
    <name evidence="2" type="ORF">F8566_17125</name>
</gene>
<dbReference type="AlphaFoldDB" id="A0A6H9YNF4"/>
<evidence type="ECO:0000313" key="2">
    <source>
        <dbReference type="EMBL" id="KAB2348504.1"/>
    </source>
</evidence>
<feature type="compositionally biased region" description="Polar residues" evidence="1">
    <location>
        <begin position="53"/>
        <end position="63"/>
    </location>
</feature>
<evidence type="ECO:0000256" key="1">
    <source>
        <dbReference type="SAM" id="MobiDB-lite"/>
    </source>
</evidence>
<sequence length="63" mass="7029">MRTQNQDLANILAAKNLSDNGKKKSKKKQQRNLDPKTAAAFARGGAGRRNARQLPTRQLNRGR</sequence>
<evidence type="ECO:0000313" key="3">
    <source>
        <dbReference type="Proteomes" id="UP000468735"/>
    </source>
</evidence>
<proteinExistence type="predicted"/>
<reference evidence="2 3" key="1">
    <citation type="submission" date="2019-09" db="EMBL/GenBank/DDBJ databases">
        <title>Actinomadura physcomitrii sp. nov., a novel actinomycete isolated from moss [Physcomitrium sphaericum (Ludw) Fuernr].</title>
        <authorList>
            <person name="Zhuang X."/>
            <person name="Liu C."/>
        </authorList>
    </citation>
    <scope>NUCLEOTIDE SEQUENCE [LARGE SCALE GENOMIC DNA]</scope>
    <source>
        <strain evidence="2 3">HMC1</strain>
    </source>
</reference>
<feature type="region of interest" description="Disordered" evidence="1">
    <location>
        <begin position="1"/>
        <end position="63"/>
    </location>
</feature>
<dbReference type="RefSeq" id="WP_151561232.1">
    <property type="nucleotide sequence ID" value="NZ_WBMT01000007.1"/>
</dbReference>
<protein>
    <submittedName>
        <fullName evidence="2">Uncharacterized protein</fullName>
    </submittedName>
</protein>